<evidence type="ECO:0008006" key="4">
    <source>
        <dbReference type="Google" id="ProtNLM"/>
    </source>
</evidence>
<keyword evidence="1" id="KW-1133">Transmembrane helix</keyword>
<dbReference type="InterPro" id="IPR053468">
    <property type="entry name" value="ComGE-like"/>
</dbReference>
<dbReference type="InterPro" id="IPR021749">
    <property type="entry name" value="ComGE"/>
</dbReference>
<dbReference type="NCBIfam" id="NF041013">
    <property type="entry name" value="T4P_ComGE"/>
    <property type="match status" value="1"/>
</dbReference>
<dbReference type="Proteomes" id="UP000297986">
    <property type="component" value="Unassembled WGS sequence"/>
</dbReference>
<evidence type="ECO:0000256" key="1">
    <source>
        <dbReference type="SAM" id="Phobius"/>
    </source>
</evidence>
<dbReference type="AlphaFoldDB" id="A0A4Z1DU77"/>
<proteinExistence type="predicted"/>
<reference evidence="2 3" key="1">
    <citation type="submission" date="2019-04" db="EMBL/GenBank/DDBJ databases">
        <title>Genome sequencing of Streptococcus rubneri DSM 26920(T).</title>
        <authorList>
            <person name="Kook J.-K."/>
            <person name="Park S.-N."/>
            <person name="Lim Y.K."/>
        </authorList>
    </citation>
    <scope>NUCLEOTIDE SEQUENCE [LARGE SCALE GENOMIC DNA]</scope>
    <source>
        <strain evidence="2 3">DSM 26920</strain>
    </source>
</reference>
<evidence type="ECO:0000313" key="2">
    <source>
        <dbReference type="EMBL" id="TGN91119.1"/>
    </source>
</evidence>
<dbReference type="OrthoDB" id="2236142at2"/>
<keyword evidence="1" id="KW-0812">Transmembrane</keyword>
<keyword evidence="3" id="KW-1185">Reference proteome</keyword>
<comment type="caution">
    <text evidence="2">The sequence shown here is derived from an EMBL/GenBank/DDBJ whole genome shotgun (WGS) entry which is preliminary data.</text>
</comment>
<organism evidence="2 3">
    <name type="scientific">Streptococcus rubneri</name>
    <dbReference type="NCBI Taxonomy" id="1234680"/>
    <lineage>
        <taxon>Bacteria</taxon>
        <taxon>Bacillati</taxon>
        <taxon>Bacillota</taxon>
        <taxon>Bacilli</taxon>
        <taxon>Lactobacillales</taxon>
        <taxon>Streptococcaceae</taxon>
        <taxon>Streptococcus</taxon>
    </lineage>
</organism>
<gene>
    <name evidence="2" type="ORF">E5S68_08405</name>
</gene>
<dbReference type="EMBL" id="SRRP01000002">
    <property type="protein sequence ID" value="TGN91119.1"/>
    <property type="molecule type" value="Genomic_DNA"/>
</dbReference>
<evidence type="ECO:0000313" key="3">
    <source>
        <dbReference type="Proteomes" id="UP000297986"/>
    </source>
</evidence>
<accession>A0A4Z1DU77</accession>
<keyword evidence="1" id="KW-0472">Membrane</keyword>
<name>A0A4Z1DU77_9STRE</name>
<feature type="transmembrane region" description="Helical" evidence="1">
    <location>
        <begin position="12"/>
        <end position="33"/>
    </location>
</feature>
<dbReference type="Pfam" id="PF11773">
    <property type="entry name" value="ComGE"/>
    <property type="match status" value="1"/>
</dbReference>
<protein>
    <recommendedName>
        <fullName evidence="4">Type II secretory pathway, pseudopilin PulG</fullName>
    </recommendedName>
</protein>
<dbReference type="RefSeq" id="WP_135783156.1">
    <property type="nucleotide sequence ID" value="NZ_JADMRL010000004.1"/>
</dbReference>
<sequence>MEKLRNQRLRASLLFEGLIALAIFASLTTLLLGEIRQSRQRRLEELQKAEVLRVAKMAIQTRQDQLTINQVSVQVEKSAKSLKVYHEGKVVIAVEKK</sequence>